<evidence type="ECO:0000313" key="1">
    <source>
        <dbReference type="Proteomes" id="UP000790787"/>
    </source>
</evidence>
<sequence length="243" mass="29037">MYAGEKIAIRKDMYLWDVYTNSRSMEMEWKECSTLGTTLKILSNTSVGQFLMIARFVWILIGDFKKVDNGAAVGVVDRCATNIVPTMIQVEVVMENWSKRNWKHKGSLWIMVQDHWALTHQLCLHLHTYRRGGNHGHGGSYRQGRGMFFKAFDSVLMLYNIVFFCLLFQYNRSNKQLYLMRKTDYHRKRHREDDHHRSDYPKRSYDRESRRISNHESRPEKNPRFRESGDSDEEEDDDRKRRT</sequence>
<dbReference type="RefSeq" id="XP_075110633.1">
    <property type="nucleotide sequence ID" value="XM_075254532.1"/>
</dbReference>
<protein>
    <submittedName>
        <fullName evidence="2">Uncharacterized protein LOC107777914 isoform X1</fullName>
    </submittedName>
</protein>
<proteinExistence type="predicted"/>
<gene>
    <name evidence="2" type="primary">LOC107777914</name>
</gene>
<reference evidence="1" key="1">
    <citation type="journal article" date="2014" name="Nat. Commun.">
        <title>The tobacco genome sequence and its comparison with those of tomato and potato.</title>
        <authorList>
            <person name="Sierro N."/>
            <person name="Battey J.N."/>
            <person name="Ouadi S."/>
            <person name="Bakaher N."/>
            <person name="Bovet L."/>
            <person name="Willig A."/>
            <person name="Goepfert S."/>
            <person name="Peitsch M.C."/>
            <person name="Ivanov N.V."/>
        </authorList>
    </citation>
    <scope>NUCLEOTIDE SEQUENCE [LARGE SCALE GENOMIC DNA]</scope>
</reference>
<keyword evidence="1" id="KW-1185">Reference proteome</keyword>
<accession>A0AC58UMC4</accession>
<dbReference type="Proteomes" id="UP000790787">
    <property type="component" value="Chromosome 6"/>
</dbReference>
<reference evidence="2" key="2">
    <citation type="submission" date="2025-08" db="UniProtKB">
        <authorList>
            <consortium name="RefSeq"/>
        </authorList>
    </citation>
    <scope>IDENTIFICATION</scope>
    <source>
        <tissue evidence="2">Leaf</tissue>
    </source>
</reference>
<evidence type="ECO:0000313" key="2">
    <source>
        <dbReference type="RefSeq" id="XP_075110633.1"/>
    </source>
</evidence>
<name>A0AC58UMC4_TOBAC</name>
<organism evidence="1 2">
    <name type="scientific">Nicotiana tabacum</name>
    <name type="common">Common tobacco</name>
    <dbReference type="NCBI Taxonomy" id="4097"/>
    <lineage>
        <taxon>Eukaryota</taxon>
        <taxon>Viridiplantae</taxon>
        <taxon>Streptophyta</taxon>
        <taxon>Embryophyta</taxon>
        <taxon>Tracheophyta</taxon>
        <taxon>Spermatophyta</taxon>
        <taxon>Magnoliopsida</taxon>
        <taxon>eudicotyledons</taxon>
        <taxon>Gunneridae</taxon>
        <taxon>Pentapetalae</taxon>
        <taxon>asterids</taxon>
        <taxon>lamiids</taxon>
        <taxon>Solanales</taxon>
        <taxon>Solanaceae</taxon>
        <taxon>Nicotianoideae</taxon>
        <taxon>Nicotianeae</taxon>
        <taxon>Nicotiana</taxon>
    </lineage>
</organism>